<name>W6TYP7_ECHGR</name>
<keyword evidence="1" id="KW-0472">Membrane</keyword>
<keyword evidence="3" id="KW-1185">Reference proteome</keyword>
<keyword evidence="1" id="KW-1133">Transmembrane helix</keyword>
<feature type="transmembrane region" description="Helical" evidence="1">
    <location>
        <begin position="35"/>
        <end position="58"/>
    </location>
</feature>
<dbReference type="GeneID" id="36346951"/>
<protein>
    <submittedName>
        <fullName evidence="2">Uncharacterized protein</fullName>
    </submittedName>
</protein>
<dbReference type="EMBL" id="APAU02000593">
    <property type="protein sequence ID" value="EUB53905.1"/>
    <property type="molecule type" value="Genomic_DNA"/>
</dbReference>
<evidence type="ECO:0000313" key="3">
    <source>
        <dbReference type="Proteomes" id="UP000019149"/>
    </source>
</evidence>
<organism evidence="2 3">
    <name type="scientific">Echinococcus granulosus</name>
    <name type="common">Hydatid tapeworm</name>
    <dbReference type="NCBI Taxonomy" id="6210"/>
    <lineage>
        <taxon>Eukaryota</taxon>
        <taxon>Metazoa</taxon>
        <taxon>Spiralia</taxon>
        <taxon>Lophotrochozoa</taxon>
        <taxon>Platyhelminthes</taxon>
        <taxon>Cestoda</taxon>
        <taxon>Eucestoda</taxon>
        <taxon>Cyclophyllidea</taxon>
        <taxon>Taeniidae</taxon>
        <taxon>Echinococcus</taxon>
        <taxon>Echinococcus granulosus group</taxon>
    </lineage>
</organism>
<feature type="transmembrane region" description="Helical" evidence="1">
    <location>
        <begin position="6"/>
        <end position="23"/>
    </location>
</feature>
<dbReference type="AlphaFoldDB" id="W6TYP7"/>
<accession>W6TYP7</accession>
<comment type="caution">
    <text evidence="2">The sequence shown here is derived from an EMBL/GenBank/DDBJ whole genome shotgun (WGS) entry which is preliminary data.</text>
</comment>
<dbReference type="KEGG" id="egl:EGR_11238"/>
<evidence type="ECO:0000313" key="2">
    <source>
        <dbReference type="EMBL" id="EUB53905.1"/>
    </source>
</evidence>
<dbReference type="RefSeq" id="XP_024345101.1">
    <property type="nucleotide sequence ID" value="XM_024500485.1"/>
</dbReference>
<dbReference type="Proteomes" id="UP000019149">
    <property type="component" value="Unassembled WGS sequence"/>
</dbReference>
<reference evidence="2 3" key="1">
    <citation type="journal article" date="2013" name="Nat. Genet.">
        <title>The genome of the hydatid tapeworm Echinococcus granulosus.</title>
        <authorList>
            <person name="Zheng H."/>
            <person name="Zhang W."/>
            <person name="Zhang L."/>
            <person name="Zhang Z."/>
            <person name="Li J."/>
            <person name="Lu G."/>
            <person name="Zhu Y."/>
            <person name="Wang Y."/>
            <person name="Huang Y."/>
            <person name="Liu J."/>
            <person name="Kang H."/>
            <person name="Chen J."/>
            <person name="Wang L."/>
            <person name="Chen A."/>
            <person name="Yu S."/>
            <person name="Gao Z."/>
            <person name="Jin L."/>
            <person name="Gu W."/>
            <person name="Wang Z."/>
            <person name="Zhao L."/>
            <person name="Shi B."/>
            <person name="Wen H."/>
            <person name="Lin R."/>
            <person name="Jones M.K."/>
            <person name="Brejova B."/>
            <person name="Vinar T."/>
            <person name="Zhao G."/>
            <person name="McManus D.P."/>
            <person name="Chen Z."/>
            <person name="Zhou Y."/>
            <person name="Wang S."/>
        </authorList>
    </citation>
    <scope>NUCLEOTIDE SEQUENCE [LARGE SCALE GENOMIC DNA]</scope>
</reference>
<keyword evidence="1" id="KW-0812">Transmembrane</keyword>
<dbReference type="CTD" id="36346951"/>
<sequence length="83" mass="9592">MRQILAQIFLAKFIITFILVFLAKQPVIALYGNNVFLLLAFIAHFIQWYMAIVLSFAITSSKLFTYSQCLPVINNFECSFTNF</sequence>
<proteinExistence type="predicted"/>
<gene>
    <name evidence="2" type="ORF">EGR_11238</name>
</gene>
<evidence type="ECO:0000256" key="1">
    <source>
        <dbReference type="SAM" id="Phobius"/>
    </source>
</evidence>